<evidence type="ECO:0000313" key="1">
    <source>
        <dbReference type="EMBL" id="KIK32992.1"/>
    </source>
</evidence>
<reference evidence="2" key="2">
    <citation type="submission" date="2015-01" db="EMBL/GenBank/DDBJ databases">
        <title>Evolutionary Origins and Diversification of the Mycorrhizal Mutualists.</title>
        <authorList>
            <consortium name="DOE Joint Genome Institute"/>
            <consortium name="Mycorrhizal Genomics Consortium"/>
            <person name="Kohler A."/>
            <person name="Kuo A."/>
            <person name="Nagy L.G."/>
            <person name="Floudas D."/>
            <person name="Copeland A."/>
            <person name="Barry K.W."/>
            <person name="Cichocki N."/>
            <person name="Veneault-Fourrey C."/>
            <person name="LaButti K."/>
            <person name="Lindquist E.A."/>
            <person name="Lipzen A."/>
            <person name="Lundell T."/>
            <person name="Morin E."/>
            <person name="Murat C."/>
            <person name="Riley R."/>
            <person name="Ohm R."/>
            <person name="Sun H."/>
            <person name="Tunlid A."/>
            <person name="Henrissat B."/>
            <person name="Grigoriev I.V."/>
            <person name="Hibbett D.S."/>
            <person name="Martin F."/>
        </authorList>
    </citation>
    <scope>NUCLEOTIDE SEQUENCE [LARGE SCALE GENOMIC DNA]</scope>
    <source>
        <strain evidence="2">UH-Slu-Lm8-n1</strain>
    </source>
</reference>
<keyword evidence="2" id="KW-1185">Reference proteome</keyword>
<reference evidence="1 2" key="1">
    <citation type="submission" date="2014-04" db="EMBL/GenBank/DDBJ databases">
        <authorList>
            <consortium name="DOE Joint Genome Institute"/>
            <person name="Kuo A."/>
            <person name="Ruytinx J."/>
            <person name="Rineau F."/>
            <person name="Colpaert J."/>
            <person name="Kohler A."/>
            <person name="Nagy L.G."/>
            <person name="Floudas D."/>
            <person name="Copeland A."/>
            <person name="Barry K.W."/>
            <person name="Cichocki N."/>
            <person name="Veneault-Fourrey C."/>
            <person name="LaButti K."/>
            <person name="Lindquist E.A."/>
            <person name="Lipzen A."/>
            <person name="Lundell T."/>
            <person name="Morin E."/>
            <person name="Murat C."/>
            <person name="Sun H."/>
            <person name="Tunlid A."/>
            <person name="Henrissat B."/>
            <person name="Grigoriev I.V."/>
            <person name="Hibbett D.S."/>
            <person name="Martin F."/>
            <person name="Nordberg H.P."/>
            <person name="Cantor M.N."/>
            <person name="Hua S.X."/>
        </authorList>
    </citation>
    <scope>NUCLEOTIDE SEQUENCE [LARGE SCALE GENOMIC DNA]</scope>
    <source>
        <strain evidence="1 2">UH-Slu-Lm8-n1</strain>
    </source>
</reference>
<proteinExistence type="predicted"/>
<sequence>MPQAVILTLHLKNLKKLACTSDADATTRTRSHAVYASPMIYYIFLGHNYVVFNCTLDTLLSIRFSACYQQVCDNADLALYG</sequence>
<name>A0A0D0AFM8_9AGAM</name>
<dbReference type="HOGENOM" id="CLU_2575465_0_0_1"/>
<dbReference type="InParanoid" id="A0A0D0AFM8"/>
<dbReference type="EMBL" id="KN836057">
    <property type="protein sequence ID" value="KIK32992.1"/>
    <property type="molecule type" value="Genomic_DNA"/>
</dbReference>
<evidence type="ECO:0000313" key="2">
    <source>
        <dbReference type="Proteomes" id="UP000054485"/>
    </source>
</evidence>
<accession>A0A0D0AFM8</accession>
<dbReference type="AlphaFoldDB" id="A0A0D0AFM8"/>
<gene>
    <name evidence="1" type="ORF">CY34DRAFT_813917</name>
</gene>
<dbReference type="Proteomes" id="UP000054485">
    <property type="component" value="Unassembled WGS sequence"/>
</dbReference>
<protein>
    <submittedName>
        <fullName evidence="1">Uncharacterized protein</fullName>
    </submittedName>
</protein>
<organism evidence="1 2">
    <name type="scientific">Suillus luteus UH-Slu-Lm8-n1</name>
    <dbReference type="NCBI Taxonomy" id="930992"/>
    <lineage>
        <taxon>Eukaryota</taxon>
        <taxon>Fungi</taxon>
        <taxon>Dikarya</taxon>
        <taxon>Basidiomycota</taxon>
        <taxon>Agaricomycotina</taxon>
        <taxon>Agaricomycetes</taxon>
        <taxon>Agaricomycetidae</taxon>
        <taxon>Boletales</taxon>
        <taxon>Suillineae</taxon>
        <taxon>Suillaceae</taxon>
        <taxon>Suillus</taxon>
    </lineage>
</organism>